<dbReference type="Gene3D" id="2.60.120.200">
    <property type="match status" value="1"/>
</dbReference>
<dbReference type="InterPro" id="IPR056072">
    <property type="entry name" value="SNTX_MACPF/CDC-like_dom"/>
</dbReference>
<evidence type="ECO:0000256" key="1">
    <source>
        <dbReference type="ARBA" id="ARBA00022734"/>
    </source>
</evidence>
<dbReference type="PROSITE" id="PS51304">
    <property type="entry name" value="GALECTIN"/>
    <property type="match status" value="1"/>
</dbReference>
<evidence type="ECO:0000313" key="4">
    <source>
        <dbReference type="Proteomes" id="UP000192578"/>
    </source>
</evidence>
<dbReference type="PANTHER" id="PTHR32046:SF11">
    <property type="entry name" value="IMMUNE-ASSOCIATED NUCLEOTIDE-BINDING PROTEIN 10-LIKE"/>
    <property type="match status" value="1"/>
</dbReference>
<dbReference type="InterPro" id="IPR013320">
    <property type="entry name" value="ConA-like_dom_sf"/>
</dbReference>
<dbReference type="Pfam" id="PF00337">
    <property type="entry name" value="Gal-bind_lectin"/>
    <property type="match status" value="1"/>
</dbReference>
<dbReference type="OrthoDB" id="2386367at2759"/>
<dbReference type="EMBL" id="MTYJ01000014">
    <property type="protein sequence ID" value="OQV23100.1"/>
    <property type="molecule type" value="Genomic_DNA"/>
</dbReference>
<name>A0A1W0X6U3_HYPEX</name>
<dbReference type="SUPFAM" id="SSF52540">
    <property type="entry name" value="P-loop containing nucleoside triphosphate hydrolases"/>
    <property type="match status" value="1"/>
</dbReference>
<feature type="domain" description="Galectin" evidence="2">
    <location>
        <begin position="484"/>
        <end position="617"/>
    </location>
</feature>
<dbReference type="GO" id="GO:0030246">
    <property type="term" value="F:carbohydrate binding"/>
    <property type="evidence" value="ECO:0007669"/>
    <property type="project" value="UniProtKB-KW"/>
</dbReference>
<organism evidence="3 4">
    <name type="scientific">Hypsibius exemplaris</name>
    <name type="common">Freshwater tardigrade</name>
    <dbReference type="NCBI Taxonomy" id="2072580"/>
    <lineage>
        <taxon>Eukaryota</taxon>
        <taxon>Metazoa</taxon>
        <taxon>Ecdysozoa</taxon>
        <taxon>Tardigrada</taxon>
        <taxon>Eutardigrada</taxon>
        <taxon>Parachela</taxon>
        <taxon>Hypsibioidea</taxon>
        <taxon>Hypsibiidae</taxon>
        <taxon>Hypsibius</taxon>
    </lineage>
</organism>
<dbReference type="SUPFAM" id="SSF49899">
    <property type="entry name" value="Concanavalin A-like lectins/glucanases"/>
    <property type="match status" value="1"/>
</dbReference>
<keyword evidence="4" id="KW-1185">Reference proteome</keyword>
<gene>
    <name evidence="3" type="ORF">BV898_03145</name>
</gene>
<dbReference type="Proteomes" id="UP000192578">
    <property type="component" value="Unassembled WGS sequence"/>
</dbReference>
<evidence type="ECO:0000259" key="2">
    <source>
        <dbReference type="PROSITE" id="PS51304"/>
    </source>
</evidence>
<accession>A0A1W0X6U3</accession>
<dbReference type="Pfam" id="PF24674">
    <property type="entry name" value="MACPF_SNTX"/>
    <property type="match status" value="1"/>
</dbReference>
<dbReference type="Gene3D" id="3.40.50.300">
    <property type="entry name" value="P-loop containing nucleotide triphosphate hydrolases"/>
    <property type="match status" value="1"/>
</dbReference>
<protein>
    <submittedName>
        <fullName evidence="3">Neoverrucotoxin subunit beta</fullName>
    </submittedName>
</protein>
<dbReference type="InterPro" id="IPR027417">
    <property type="entry name" value="P-loop_NTPase"/>
</dbReference>
<dbReference type="InterPro" id="IPR058519">
    <property type="entry name" value="DUF8206"/>
</dbReference>
<keyword evidence="1" id="KW-0430">Lectin</keyword>
<dbReference type="PANTHER" id="PTHR32046">
    <property type="entry name" value="G DOMAIN-CONTAINING PROTEIN"/>
    <property type="match status" value="1"/>
</dbReference>
<sequence>MMGEDIMPAAALGRMASLGDLYNAKTDKFTGVSLLQGVPKEGIIIMDDPFSDVTFSLDDNYSDKLCHLDLTASLKASFLGGLLSLEGSGKYLRDEKKSARSVRSTLLYKITTKREKINFLAQEMKGLVNSDFDDGGATHVVTEIQWGANLQVVVDYANDDNDRKSDIAGTLQAELQKVFSNLAAAGSQGSTTAGKSDILRHKSLSVKIYGDIVSDDNVPHTIEDALSLAQKMPSLVQRANDGKGRPVTFYLTPLSTLEKNLTFANNTAPLIRSLEVSSVTQFMDLFDDIHRRKQALHDLLTDMKVFENYLPVSIYLEACELKAALEREEADLRGELASLLVAVRSGLHGTESLFILAAKYKNAGSADNKKDVLRHDSFRTAREKINLVRTLLARGVQICHSGRTVDSYLMGSERIWIVLYYRQPTDEADKEIWLHNRYMFLQLLESEGTIPKDEPFYPPALKDSNDGGAAESLLFLENLKLPAEGQFSIEPICDLYSITLYGRTHSGAKSFEVRLADSAGNTLLRFHCNFTTQETRISSGDQRQWRQEEVGALQMTPGGFFELRFWRTDHGFKIEIDHAEAIRHRTNFTSSATDLRISVAGQADIYIVSVVRDKSFQGDYPLVDDPPAAVYPALHKPSFLFVDCDVLPEQSVPEKLAIYRYENGRPITRNMYQDHAAHLSRRIAISKRIQSGYGKPNKRAFVILRCPGAGGGGPCKNEASKWSCGKCEESLEFGFDSYFYCSCGRSHETQYLYRCDDPAHGAAFRSYPITELKLQLDRLRPFKELNILLLGTTGVGKSTWINSFANYLQYSTLDKAEKGELISLIPSSFQLMDENFIEHSVRVGEDPNEVMQAGCSATQCPTSYSFLSKDDVIVRLIDTPGIGDTRGIEQDKKNFENIIKHLSYHDEIHGICILIKPNEARMTLVFEFCIKELLAHLHRDAAENIVFCFTNARSTFYRPGDSFATLRSLLKSNTEYAADSSKVIELAKDTVYCMDNEAFRFLAAVKNGIAFNETERLNYAASWQKAVQETGRLLTHIGALKPHKTNMTVSLNHTRQTIILLTRPLADISKNIQTNIAVLDDREQELRNTTNVSSNLRKNLYVPGVTLEQVNLKKPQTVCASPKCTKTMDIYTDRNSAKITRTIYSQVCHDNCGVRNLASNELGSAIIQKCRCIKSGSGGNCSICHCPWTYHMHMTYSVTEKVIDVKSSDVEASLAANETKIQTIQRIVGECRQRKRQLEDEQGVINVAAAKFAVYLKMNAITPYNDALARYMDHLIVLEEEKVSHGGSPAMLEGLQRNREIYAAELEIIKCALDKGEKCDVTTGDMQETLARLSSLPLNGKAIRDSLRTAEEAEKLAYRERAFKAHKQSSRVHSVADMVSVYDQSRGGKEKKQYTNAIKNFFGNFFYNNE</sequence>
<reference evidence="4" key="1">
    <citation type="submission" date="2017-01" db="EMBL/GenBank/DDBJ databases">
        <title>Comparative genomics of anhydrobiosis in the tardigrade Hypsibius dujardini.</title>
        <authorList>
            <person name="Yoshida Y."/>
            <person name="Koutsovoulos G."/>
            <person name="Laetsch D."/>
            <person name="Stevens L."/>
            <person name="Kumar S."/>
            <person name="Horikawa D."/>
            <person name="Ishino K."/>
            <person name="Komine S."/>
            <person name="Tomita M."/>
            <person name="Blaxter M."/>
            <person name="Arakawa K."/>
        </authorList>
    </citation>
    <scope>NUCLEOTIDE SEQUENCE [LARGE SCALE GENOMIC DNA]</scope>
    <source>
        <strain evidence="4">Z151</strain>
    </source>
</reference>
<dbReference type="Pfam" id="PF26633">
    <property type="entry name" value="DUF8206"/>
    <property type="match status" value="1"/>
</dbReference>
<evidence type="ECO:0000313" key="3">
    <source>
        <dbReference type="EMBL" id="OQV23100.1"/>
    </source>
</evidence>
<dbReference type="InterPro" id="IPR001079">
    <property type="entry name" value="Galectin_CRD"/>
</dbReference>
<proteinExistence type="predicted"/>
<comment type="caution">
    <text evidence="3">The sequence shown here is derived from an EMBL/GenBank/DDBJ whole genome shotgun (WGS) entry which is preliminary data.</text>
</comment>